<dbReference type="Pfam" id="PF08486">
    <property type="entry name" value="SpoIID"/>
    <property type="match status" value="1"/>
</dbReference>
<dbReference type="RefSeq" id="WP_051518078.1">
    <property type="nucleotide sequence ID" value="NZ_AWQS01000009.1"/>
</dbReference>
<evidence type="ECO:0000259" key="3">
    <source>
        <dbReference type="Pfam" id="PF08486"/>
    </source>
</evidence>
<dbReference type="InterPro" id="IPR028994">
    <property type="entry name" value="Integrin_alpha_N"/>
</dbReference>
<dbReference type="OrthoDB" id="9773852at2"/>
<dbReference type="GO" id="GO:0030435">
    <property type="term" value="P:sporulation resulting in formation of a cellular spore"/>
    <property type="evidence" value="ECO:0007669"/>
    <property type="project" value="InterPro"/>
</dbReference>
<gene>
    <name evidence="4" type="ORF">N864_06375</name>
</gene>
<evidence type="ECO:0000256" key="1">
    <source>
        <dbReference type="ARBA" id="ARBA00022729"/>
    </source>
</evidence>
<organism evidence="4 5">
    <name type="scientific">Intrasporangium chromatireducens Q5-1</name>
    <dbReference type="NCBI Taxonomy" id="584657"/>
    <lineage>
        <taxon>Bacteria</taxon>
        <taxon>Bacillati</taxon>
        <taxon>Actinomycetota</taxon>
        <taxon>Actinomycetes</taxon>
        <taxon>Micrococcales</taxon>
        <taxon>Intrasporangiaceae</taxon>
        <taxon>Intrasporangium</taxon>
    </lineage>
</organism>
<dbReference type="SUPFAM" id="SSF69318">
    <property type="entry name" value="Integrin alpha N-terminal domain"/>
    <property type="match status" value="1"/>
</dbReference>
<dbReference type="GO" id="GO:0007229">
    <property type="term" value="P:integrin-mediated signaling pathway"/>
    <property type="evidence" value="ECO:0007669"/>
    <property type="project" value="UniProtKB-KW"/>
</dbReference>
<dbReference type="EMBL" id="AWQS01000009">
    <property type="protein sequence ID" value="EWT07529.1"/>
    <property type="molecule type" value="Genomic_DNA"/>
</dbReference>
<evidence type="ECO:0000313" key="5">
    <source>
        <dbReference type="Proteomes" id="UP000019494"/>
    </source>
</evidence>
<name>W9GUK2_9MICO</name>
<comment type="caution">
    <text evidence="4">The sequence shown here is derived from an EMBL/GenBank/DDBJ whole genome shotgun (WGS) entry which is preliminary data.</text>
</comment>
<dbReference type="PATRIC" id="fig|584657.3.peg.456"/>
<feature type="chain" id="PRO_5004920648" evidence="2">
    <location>
        <begin position="35"/>
        <end position="696"/>
    </location>
</feature>
<evidence type="ECO:0000313" key="4">
    <source>
        <dbReference type="EMBL" id="EWT07529.1"/>
    </source>
</evidence>
<dbReference type="PANTHER" id="PTHR44103:SF1">
    <property type="entry name" value="PROPROTEIN CONVERTASE P"/>
    <property type="match status" value="1"/>
</dbReference>
<feature type="domain" description="Sporulation stage II protein D amidase enhancer LytB N-terminal" evidence="3">
    <location>
        <begin position="225"/>
        <end position="319"/>
    </location>
</feature>
<evidence type="ECO:0000256" key="2">
    <source>
        <dbReference type="SAM" id="SignalP"/>
    </source>
</evidence>
<keyword evidence="5" id="KW-1185">Reference proteome</keyword>
<dbReference type="InterPro" id="IPR013693">
    <property type="entry name" value="SpoIID/LytB_N"/>
</dbReference>
<dbReference type="Pfam" id="PF13517">
    <property type="entry name" value="FG-GAP_3"/>
    <property type="match status" value="1"/>
</dbReference>
<dbReference type="PANTHER" id="PTHR44103">
    <property type="entry name" value="PROPROTEIN CONVERTASE P"/>
    <property type="match status" value="1"/>
</dbReference>
<keyword evidence="1 2" id="KW-0732">Signal</keyword>
<dbReference type="InterPro" id="IPR013486">
    <property type="entry name" value="SpoIID/LytB"/>
</dbReference>
<accession>W9GUK2</accession>
<sequence length="696" mass="72903">MSVFRGAGPRSTTVLLATLLLVAVSTGVSAPAQAATTIPEIYRYPAGETTVVALTGHGYGHGRGLSQNGARGAADAGLTWQQTLAFYYPGAGLASWPVDELKVRLDQVGTSRTYLQAAPGLQVSAGRSAQPVLLPVSAPNGKPAVAYQIVRAGSSLQVEVSDGSAWTPWDVTGSGSPPATPFVVSRQDGGAITTQVVKNTSSQSTSPVLREYRGRLVTWPGSTTGTVMTVNELSMELYLRGVVPSEMPASWPAPALSAQAVAARTYAAFEAQNSSSSRFDICDTTWCQVYRGKADAGRSNEYSTTNAAVAATAQTIVMYSGKPAFTQFSASNGGYSVAGSLPYLVAKADPYDGRIPNTSNTWSTSIAISGIEQAYPAIGKFRAMRILSRDGRGDQGGRILQLALDGTSGSVQVTGPQFASRFGLRQAWFRPTNAATPSAPAWPRDFNQDERADVMTLLGTASGGQVLTLHRGDGSGYFIGPWVRYTTDFGRGTRVLTTGPWDLDDKGDLLAIRSDGSLWLYRGNGLSEPGPATSLGAGWGGYRDLFGVGDIDGDGRNDLVARHPDGALYIVPGNATGGLLPRHLVGYGWAGFTTVFSPGDFNGDGNVDLMSRDSGGTLYFYPGKGNGTFGSRISLGAGWSGYTALLSPGDFTGDGRTDVVARGPDGVLYVWAGAGNGRFIGRTSLGAGWASYRMVS</sequence>
<dbReference type="AlphaFoldDB" id="W9GUK2"/>
<protein>
    <submittedName>
        <fullName evidence="4">Alpha integrin</fullName>
    </submittedName>
</protein>
<keyword evidence="4" id="KW-0401">Integrin</keyword>
<feature type="signal peptide" evidence="2">
    <location>
        <begin position="1"/>
        <end position="34"/>
    </location>
</feature>
<dbReference type="InterPro" id="IPR013517">
    <property type="entry name" value="FG-GAP"/>
</dbReference>
<reference evidence="5" key="1">
    <citation type="submission" date="2013-08" db="EMBL/GenBank/DDBJ databases">
        <title>Intrasporangium oryzae NRRL B-24470.</title>
        <authorList>
            <person name="Liu H."/>
            <person name="Wang G."/>
        </authorList>
    </citation>
    <scope>NUCLEOTIDE SEQUENCE [LARGE SCALE GENOMIC DNA]</scope>
    <source>
        <strain evidence="5">Q5-1</strain>
    </source>
</reference>
<dbReference type="NCBIfam" id="TIGR02669">
    <property type="entry name" value="SpoIID_LytB"/>
    <property type="match status" value="1"/>
</dbReference>
<proteinExistence type="predicted"/>
<dbReference type="Proteomes" id="UP000019494">
    <property type="component" value="Unassembled WGS sequence"/>
</dbReference>